<dbReference type="InterPro" id="IPR052527">
    <property type="entry name" value="Metal_cation-efflux_comp"/>
</dbReference>
<comment type="caution">
    <text evidence="6">The sequence shown here is derived from an EMBL/GenBank/DDBJ whole genome shotgun (WGS) entry which is preliminary data.</text>
</comment>
<evidence type="ECO:0000313" key="6">
    <source>
        <dbReference type="EMBL" id="MBA1373392.1"/>
    </source>
</evidence>
<dbReference type="PANTHER" id="PTHR43847">
    <property type="entry name" value="BLL3993 PROTEIN"/>
    <property type="match status" value="1"/>
</dbReference>
<dbReference type="GO" id="GO:0016020">
    <property type="term" value="C:membrane"/>
    <property type="evidence" value="ECO:0007669"/>
    <property type="project" value="UniProtKB-SubCell"/>
</dbReference>
<keyword evidence="4 5" id="KW-0472">Membrane</keyword>
<evidence type="ECO:0000256" key="5">
    <source>
        <dbReference type="SAM" id="Phobius"/>
    </source>
</evidence>
<dbReference type="Proteomes" id="UP000589292">
    <property type="component" value="Unassembled WGS sequence"/>
</dbReference>
<comment type="subcellular location">
    <subcellularLocation>
        <location evidence="1">Membrane</location>
        <topology evidence="1">Multi-pass membrane protein</topology>
    </subcellularLocation>
</comment>
<proteinExistence type="predicted"/>
<dbReference type="PANTHER" id="PTHR43847:SF1">
    <property type="entry name" value="BLL3993 PROTEIN"/>
    <property type="match status" value="1"/>
</dbReference>
<keyword evidence="2 5" id="KW-0812">Transmembrane</keyword>
<feature type="transmembrane region" description="Helical" evidence="5">
    <location>
        <begin position="81"/>
        <end position="106"/>
    </location>
</feature>
<sequence length="185" mass="20705">MMASPALAPFVWSPGWPAAWAVLAFLTAQRLLELVYAQKNTRALLARGAVEHGRDHYPLMVAIHAGFLAALWFSTASDAAMLWPLLIVFALLQAARLWVLATLGPYWTTRIISSPDFPRISGGPYRLVRHPNYWVVTLEILTIPLIFGHYRIAMLWTILNAGILFVRIRSENVALRARSSQKSVA</sequence>
<keyword evidence="3 5" id="KW-1133">Transmembrane helix</keyword>
<feature type="transmembrane region" description="Helical" evidence="5">
    <location>
        <begin position="57"/>
        <end position="75"/>
    </location>
</feature>
<dbReference type="InterPro" id="IPR007269">
    <property type="entry name" value="ICMT_MeTrfase"/>
</dbReference>
<gene>
    <name evidence="6" type="ORF">FG486_03510</name>
</gene>
<evidence type="ECO:0000256" key="1">
    <source>
        <dbReference type="ARBA" id="ARBA00004141"/>
    </source>
</evidence>
<evidence type="ECO:0000313" key="7">
    <source>
        <dbReference type="Proteomes" id="UP000589292"/>
    </source>
</evidence>
<feature type="transmembrane region" description="Helical" evidence="5">
    <location>
        <begin position="127"/>
        <end position="147"/>
    </location>
</feature>
<dbReference type="Pfam" id="PF04140">
    <property type="entry name" value="ICMT"/>
    <property type="match status" value="1"/>
</dbReference>
<name>A0A7V8RBG0_9SPHN</name>
<protein>
    <recommendedName>
        <fullName evidence="8">Methyltransferase</fullName>
    </recommendedName>
</protein>
<accession>A0A7V8RBG0</accession>
<dbReference type="Gene3D" id="1.20.120.1630">
    <property type="match status" value="1"/>
</dbReference>
<dbReference type="EMBL" id="VDES01000001">
    <property type="protein sequence ID" value="MBA1373392.1"/>
    <property type="molecule type" value="Genomic_DNA"/>
</dbReference>
<reference evidence="6 7" key="1">
    <citation type="journal article" date="1994" name="Int. J. Syst. Bacteriol.">
        <title>Phylogenetic positions of novel aerobic, bacteriochlorophyll a-containing bacteria and description of Roseococcus thiosulfatophilus gen. nov., sp. nov., Erythromicrobium ramosum gen. nov., sp. nov., and Erythrobacter litoralis sp. nov.</title>
        <authorList>
            <person name="Yurkov V."/>
            <person name="Stackebrandt E."/>
            <person name="Holmes A."/>
            <person name="Fuerst J.A."/>
            <person name="Hugenholtz P."/>
            <person name="Golecki J."/>
            <person name="Gad'on N."/>
            <person name="Gorlenko V.M."/>
            <person name="Kompantseva E.I."/>
            <person name="Drews G."/>
        </authorList>
    </citation>
    <scope>NUCLEOTIDE SEQUENCE [LARGE SCALE GENOMIC DNA]</scope>
    <source>
        <strain evidence="6 7">KR-99</strain>
    </source>
</reference>
<dbReference type="RefSeq" id="WP_181266460.1">
    <property type="nucleotide sequence ID" value="NZ_VDES01000001.1"/>
</dbReference>
<evidence type="ECO:0000256" key="2">
    <source>
        <dbReference type="ARBA" id="ARBA00022692"/>
    </source>
</evidence>
<organism evidence="6 7">
    <name type="scientific">Sphingomonas ursincola</name>
    <dbReference type="NCBI Taxonomy" id="56361"/>
    <lineage>
        <taxon>Bacteria</taxon>
        <taxon>Pseudomonadati</taxon>
        <taxon>Pseudomonadota</taxon>
        <taxon>Alphaproteobacteria</taxon>
        <taxon>Sphingomonadales</taxon>
        <taxon>Sphingomonadaceae</taxon>
        <taxon>Sphingomonas</taxon>
    </lineage>
</organism>
<dbReference type="AlphaFoldDB" id="A0A7V8RBG0"/>
<dbReference type="GO" id="GO:0004671">
    <property type="term" value="F:protein C-terminal S-isoprenylcysteine carboxyl O-methyltransferase activity"/>
    <property type="evidence" value="ECO:0007669"/>
    <property type="project" value="InterPro"/>
</dbReference>
<evidence type="ECO:0008006" key="8">
    <source>
        <dbReference type="Google" id="ProtNLM"/>
    </source>
</evidence>
<feature type="transmembrane region" description="Helical" evidence="5">
    <location>
        <begin position="15"/>
        <end position="36"/>
    </location>
</feature>
<keyword evidence="7" id="KW-1185">Reference proteome</keyword>
<evidence type="ECO:0000256" key="3">
    <source>
        <dbReference type="ARBA" id="ARBA00022989"/>
    </source>
</evidence>
<evidence type="ECO:0000256" key="4">
    <source>
        <dbReference type="ARBA" id="ARBA00023136"/>
    </source>
</evidence>